<evidence type="ECO:0000313" key="2">
    <source>
        <dbReference type="EMBL" id="CAJ0600152.1"/>
    </source>
</evidence>
<sequence>MYRRTVLFLCCSMAFHTEFCFCNAEDDWELYDEIPEGKNKEDFQDVYEFMYEKKWDFCEKNCLAEISMARKYIKKPPADKDKKKFCDQKTVEDGRRKIWRFRCRRREEFLNNENWISQTVADYLWDTNLQIEEYAGVFCVIKYLRKRYPAGVPTPKARFDPSKFRKLFKESAE</sequence>
<feature type="chain" id="PRO_5041273529" evidence="1">
    <location>
        <begin position="25"/>
        <end position="173"/>
    </location>
</feature>
<feature type="signal peptide" evidence="1">
    <location>
        <begin position="1"/>
        <end position="24"/>
    </location>
</feature>
<comment type="caution">
    <text evidence="2">The sequence shown here is derived from an EMBL/GenBank/DDBJ whole genome shotgun (WGS) entry which is preliminary data.</text>
</comment>
<name>A0AA36GXK2_CYLNA</name>
<protein>
    <submittedName>
        <fullName evidence="2">Uncharacterized protein</fullName>
    </submittedName>
</protein>
<evidence type="ECO:0000256" key="1">
    <source>
        <dbReference type="SAM" id="SignalP"/>
    </source>
</evidence>
<reference evidence="2" key="1">
    <citation type="submission" date="2023-07" db="EMBL/GenBank/DDBJ databases">
        <authorList>
            <consortium name="CYATHOMIX"/>
        </authorList>
    </citation>
    <scope>NUCLEOTIDE SEQUENCE</scope>
    <source>
        <strain evidence="2">N/A</strain>
    </source>
</reference>
<dbReference type="Proteomes" id="UP001176961">
    <property type="component" value="Unassembled WGS sequence"/>
</dbReference>
<gene>
    <name evidence="2" type="ORF">CYNAS_LOCUS12135</name>
</gene>
<dbReference type="EMBL" id="CATQJL010000223">
    <property type="protein sequence ID" value="CAJ0600152.1"/>
    <property type="molecule type" value="Genomic_DNA"/>
</dbReference>
<organism evidence="2 3">
    <name type="scientific">Cylicocyclus nassatus</name>
    <name type="common">Nematode worm</name>
    <dbReference type="NCBI Taxonomy" id="53992"/>
    <lineage>
        <taxon>Eukaryota</taxon>
        <taxon>Metazoa</taxon>
        <taxon>Ecdysozoa</taxon>
        <taxon>Nematoda</taxon>
        <taxon>Chromadorea</taxon>
        <taxon>Rhabditida</taxon>
        <taxon>Rhabditina</taxon>
        <taxon>Rhabditomorpha</taxon>
        <taxon>Strongyloidea</taxon>
        <taxon>Strongylidae</taxon>
        <taxon>Cylicocyclus</taxon>
    </lineage>
</organism>
<proteinExistence type="predicted"/>
<evidence type="ECO:0000313" key="3">
    <source>
        <dbReference type="Proteomes" id="UP001176961"/>
    </source>
</evidence>
<keyword evidence="1" id="KW-0732">Signal</keyword>
<keyword evidence="3" id="KW-1185">Reference proteome</keyword>
<dbReference type="AlphaFoldDB" id="A0AA36GXK2"/>
<accession>A0AA36GXK2</accession>